<proteinExistence type="predicted"/>
<dbReference type="Gene3D" id="3.40.50.150">
    <property type="entry name" value="Vaccinia Virus protein VP39"/>
    <property type="match status" value="1"/>
</dbReference>
<dbReference type="PANTHER" id="PTHR31009">
    <property type="entry name" value="S-ADENOSYL-L-METHIONINE:CARBOXYL METHYLTRANSFERASE FAMILY PROTEIN"/>
    <property type="match status" value="1"/>
</dbReference>
<evidence type="ECO:0000313" key="1">
    <source>
        <dbReference type="EMBL" id="EXB65601.1"/>
    </source>
</evidence>
<keyword evidence="2" id="KW-1185">Reference proteome</keyword>
<dbReference type="SUPFAM" id="SSF53335">
    <property type="entry name" value="S-adenosyl-L-methionine-dependent methyltransferases"/>
    <property type="match status" value="1"/>
</dbReference>
<dbReference type="OrthoDB" id="1691846at2759"/>
<organism evidence="1 2">
    <name type="scientific">Morus notabilis</name>
    <dbReference type="NCBI Taxonomy" id="981085"/>
    <lineage>
        <taxon>Eukaryota</taxon>
        <taxon>Viridiplantae</taxon>
        <taxon>Streptophyta</taxon>
        <taxon>Embryophyta</taxon>
        <taxon>Tracheophyta</taxon>
        <taxon>Spermatophyta</taxon>
        <taxon>Magnoliopsida</taxon>
        <taxon>eudicotyledons</taxon>
        <taxon>Gunneridae</taxon>
        <taxon>Pentapetalae</taxon>
        <taxon>rosids</taxon>
        <taxon>fabids</taxon>
        <taxon>Rosales</taxon>
        <taxon>Moraceae</taxon>
        <taxon>Moreae</taxon>
        <taxon>Morus</taxon>
    </lineage>
</organism>
<dbReference type="GO" id="GO:0008168">
    <property type="term" value="F:methyltransferase activity"/>
    <property type="evidence" value="ECO:0007669"/>
    <property type="project" value="UniProtKB-KW"/>
</dbReference>
<dbReference type="AlphaFoldDB" id="W9R2I2"/>
<dbReference type="eggNOG" id="ENOG502RH1U">
    <property type="taxonomic scope" value="Eukaryota"/>
</dbReference>
<evidence type="ECO:0000313" key="2">
    <source>
        <dbReference type="Proteomes" id="UP000030645"/>
    </source>
</evidence>
<dbReference type="Proteomes" id="UP000030645">
    <property type="component" value="Unassembled WGS sequence"/>
</dbReference>
<keyword evidence="1" id="KW-0808">Transferase</keyword>
<protein>
    <submittedName>
        <fullName evidence="1">Putative S-adenosylmethionine-dependent methyltransferase</fullName>
    </submittedName>
</protein>
<dbReference type="Pfam" id="PF03492">
    <property type="entry name" value="Methyltransf_7"/>
    <property type="match status" value="1"/>
</dbReference>
<sequence>MEKNKNYEVVESYSMNGGEGPYSYVQNSNYQSSLHFIHSSYSLHWLSKVPNEVRDRNSPAWNKGRLHYTNASNHVKEAYASQYANDTTSFLRARAEELVAGGLMALLVPAVPDILLPSDTTNGTEKDLLGSCFMDMTKMGLVREEEVDNFNLPMYYTSPSD</sequence>
<dbReference type="STRING" id="981085.W9R2I2"/>
<dbReference type="GO" id="GO:0032259">
    <property type="term" value="P:methylation"/>
    <property type="evidence" value="ECO:0007669"/>
    <property type="project" value="UniProtKB-KW"/>
</dbReference>
<dbReference type="InterPro" id="IPR005299">
    <property type="entry name" value="MeTrfase_7"/>
</dbReference>
<gene>
    <name evidence="1" type="ORF">L484_025867</name>
</gene>
<reference evidence="2" key="1">
    <citation type="submission" date="2013-01" db="EMBL/GenBank/DDBJ databases">
        <title>Draft Genome Sequence of a Mulberry Tree, Morus notabilis C.K. Schneid.</title>
        <authorList>
            <person name="He N."/>
            <person name="Zhao S."/>
        </authorList>
    </citation>
    <scope>NUCLEOTIDE SEQUENCE</scope>
</reference>
<accession>W9R2I2</accession>
<name>W9R2I2_9ROSA</name>
<keyword evidence="1" id="KW-0489">Methyltransferase</keyword>
<dbReference type="KEGG" id="mnt:21408549"/>
<dbReference type="InterPro" id="IPR029063">
    <property type="entry name" value="SAM-dependent_MTases_sf"/>
</dbReference>
<dbReference type="EMBL" id="KE344513">
    <property type="protein sequence ID" value="EXB65601.1"/>
    <property type="molecule type" value="Genomic_DNA"/>
</dbReference>